<reference evidence="2" key="1">
    <citation type="journal article" date="2019" name="Int. J. Syst. Evol. Microbiol.">
        <title>The Global Catalogue of Microorganisms (GCM) 10K type strain sequencing project: providing services to taxonomists for standard genome sequencing and annotation.</title>
        <authorList>
            <consortium name="The Broad Institute Genomics Platform"/>
            <consortium name="The Broad Institute Genome Sequencing Center for Infectious Disease"/>
            <person name="Wu L."/>
            <person name="Ma J."/>
        </authorList>
    </citation>
    <scope>NUCLEOTIDE SEQUENCE [LARGE SCALE GENOMIC DNA]</scope>
    <source>
        <strain evidence="2">JCM 17927</strain>
    </source>
</reference>
<evidence type="ECO:0000313" key="1">
    <source>
        <dbReference type="EMBL" id="GAA4459776.1"/>
    </source>
</evidence>
<organism evidence="1 2">
    <name type="scientific">Nibrella saemangeumensis</name>
    <dbReference type="NCBI Taxonomy" id="1084526"/>
    <lineage>
        <taxon>Bacteria</taxon>
        <taxon>Pseudomonadati</taxon>
        <taxon>Bacteroidota</taxon>
        <taxon>Cytophagia</taxon>
        <taxon>Cytophagales</taxon>
        <taxon>Spirosomataceae</taxon>
        <taxon>Nibrella</taxon>
    </lineage>
</organism>
<dbReference type="Proteomes" id="UP001501175">
    <property type="component" value="Unassembled WGS sequence"/>
</dbReference>
<dbReference type="RefSeq" id="WP_345245093.1">
    <property type="nucleotide sequence ID" value="NZ_BAABHD010000032.1"/>
</dbReference>
<dbReference type="EMBL" id="BAABHD010000032">
    <property type="protein sequence ID" value="GAA4459776.1"/>
    <property type="molecule type" value="Genomic_DNA"/>
</dbReference>
<dbReference type="Pfam" id="PF04250">
    <property type="entry name" value="DUF429"/>
    <property type="match status" value="1"/>
</dbReference>
<name>A0ABP8N571_9BACT</name>
<evidence type="ECO:0000313" key="2">
    <source>
        <dbReference type="Proteomes" id="UP001501175"/>
    </source>
</evidence>
<sequence length="227" mass="25194">MILGMDGCRSGWIAACIDTTNTLTFALFATLEQCVLLQTATLALIDMPIGFAGQQHRLCDSLARDLLKPFRQSSIFFTPHRDAVFASTYAEACRINTLRTGKAISVQTWNICRKIREVAQYTEANPDVRLLESHPELCFYGLAGQVCRYPKRTQSGLSERIRIIEEKAPEYIDAIDQAMHSISRSDAKPDDILDAAILAIIAKRGNLITLPTPDSPESATSRITFGR</sequence>
<protein>
    <submittedName>
        <fullName evidence="1">DUF429 domain-containing protein</fullName>
    </submittedName>
</protein>
<accession>A0ABP8N571</accession>
<dbReference type="InterPro" id="IPR007362">
    <property type="entry name" value="DUF429"/>
</dbReference>
<comment type="caution">
    <text evidence="1">The sequence shown here is derived from an EMBL/GenBank/DDBJ whole genome shotgun (WGS) entry which is preliminary data.</text>
</comment>
<proteinExistence type="predicted"/>
<gene>
    <name evidence="1" type="ORF">GCM10023189_33910</name>
</gene>
<keyword evidence="2" id="KW-1185">Reference proteome</keyword>